<keyword evidence="7" id="KW-0121">Carboxypeptidase</keyword>
<dbReference type="EMBL" id="JACWLN010000005">
    <property type="protein sequence ID" value="MBD1261408.1"/>
    <property type="molecule type" value="Genomic_DNA"/>
</dbReference>
<dbReference type="SUPFAM" id="SSF49452">
    <property type="entry name" value="Starch-binding domain-like"/>
    <property type="match status" value="1"/>
</dbReference>
<keyword evidence="3" id="KW-0998">Cell outer membrane</keyword>
<feature type="domain" description="Outer membrane protein beta-barrel" evidence="5">
    <location>
        <begin position="375"/>
        <end position="777"/>
    </location>
</feature>
<dbReference type="Pfam" id="PF14905">
    <property type="entry name" value="OMP_b-brl_3"/>
    <property type="match status" value="1"/>
</dbReference>
<sequence>MKFIPILLVISLAITLPMKAQTFSVSGSVKDMDNQSIPFASVFLLGVADSVMVSGVSADEKGGFTIQNITPNTYFIKASYVAKSSDLIGIDVSKDVKIGTIIIDHNIENLDEVVVNSMKPKIERLTDRLIFNVENTVVSQGSSWDILQRTPGVIAMQEDLMVRGQKATVYINDRKVQLSSQEVRELLDNYPAGHIKSIEIFNTPPAKFDAESGPVLNIVTNKNISMGYKGNINSTYTQSIFPKYTLGTSHFYKTEKLNAFASYNYGQRKDFQNTESTTNFMNNSGIFSRWSTDYDKTTRAKNHTAQLNLDYVINDRNTLNLASTASVSPNKEFDNTQFTEMRNAGRLLDSTFITESDLLEDKNSISVDLTYKLNFKEQGDLKLNGHYTKYSRTNNQNARSDYFDTDNQFMRTFGFYTDNLQDIEIYTTQLDITTSVGSVDFETGLKGSFIKSNSSIDYYNTTNEEQLHIANLSDDYRYDEEVYAGYLSASKDWGKVGFKAGLRAEQTKSSGFSASLLEINELMYFELFPTFYLTYTPHDDHSFAFDYSRKLTRPRYEDLNPFRYYINESNFSEGNPNLRPNFSHNFNLNYTLKGSYYFDFYYRDNGNYISTLAFQDNQNLVLRDITQNVLESTSYGFDFNYGKTVTDWWYLYTYISIFHEDETFVALESNNQTVTNSVDGGYIDFTNYLNLSKDGTFKGEVGITYLSGFMEGSYTKEETTNLTLGLRKSLWNKRAVVSLQANDLLNKANSRISSKYLNQDNAYFVKPETQYIRLGFTLNFGNFRLEDNQRDIDKIERDRLDSN</sequence>
<dbReference type="GO" id="GO:0009279">
    <property type="term" value="C:cell outer membrane"/>
    <property type="evidence" value="ECO:0007669"/>
    <property type="project" value="UniProtKB-SubCell"/>
</dbReference>
<evidence type="ECO:0000313" key="6">
    <source>
        <dbReference type="EMBL" id="MBD1261408.1"/>
    </source>
</evidence>
<comment type="subcellular location">
    <subcellularLocation>
        <location evidence="1">Cell outer membrane</location>
    </subcellularLocation>
</comment>
<dbReference type="EMBL" id="QGGQ01000006">
    <property type="protein sequence ID" value="PWK22742.1"/>
    <property type="molecule type" value="Genomic_DNA"/>
</dbReference>
<organism evidence="7 8">
    <name type="scientific">Maribacter polysiphoniae</name>
    <dbReference type="NCBI Taxonomy" id="429344"/>
    <lineage>
        <taxon>Bacteria</taxon>
        <taxon>Pseudomonadati</taxon>
        <taxon>Bacteroidota</taxon>
        <taxon>Flavobacteriia</taxon>
        <taxon>Flavobacteriales</taxon>
        <taxon>Flavobacteriaceae</taxon>
        <taxon>Maribacter</taxon>
    </lineage>
</organism>
<feature type="chain" id="PRO_5016441436" evidence="4">
    <location>
        <begin position="21"/>
        <end position="803"/>
    </location>
</feature>
<evidence type="ECO:0000259" key="5">
    <source>
        <dbReference type="Pfam" id="PF14905"/>
    </source>
</evidence>
<name>A0A316DZK4_9FLAO</name>
<keyword evidence="7" id="KW-0378">Hydrolase</keyword>
<evidence type="ECO:0000313" key="9">
    <source>
        <dbReference type="Proteomes" id="UP000651837"/>
    </source>
</evidence>
<dbReference type="AlphaFoldDB" id="A0A316DZK4"/>
<dbReference type="PANTHER" id="PTHR40980:SF4">
    <property type="entry name" value="TONB-DEPENDENT RECEPTOR-LIKE BETA-BARREL DOMAIN-CONTAINING PROTEIN"/>
    <property type="match status" value="1"/>
</dbReference>
<dbReference type="OrthoDB" id="8764943at2"/>
<protein>
    <submittedName>
        <fullName evidence="7">Carboxypeptidase-like protein</fullName>
    </submittedName>
    <submittedName>
        <fullName evidence="6">TonB-dependent receptor family protein</fullName>
    </submittedName>
</protein>
<evidence type="ECO:0000313" key="8">
    <source>
        <dbReference type="Proteomes" id="UP000245667"/>
    </source>
</evidence>
<dbReference type="PANTHER" id="PTHR40980">
    <property type="entry name" value="PLUG DOMAIN-CONTAINING PROTEIN"/>
    <property type="match status" value="1"/>
</dbReference>
<reference evidence="6 9" key="2">
    <citation type="submission" date="2020-07" db="EMBL/GenBank/DDBJ databases">
        <title>The draft genome sequence of Maribacter polysiphoniae KCTC 22021.</title>
        <authorList>
            <person name="Mu L."/>
        </authorList>
    </citation>
    <scope>NUCLEOTIDE SEQUENCE [LARGE SCALE GENOMIC DNA]</scope>
    <source>
        <strain evidence="6 9">KCTC 22021</strain>
    </source>
</reference>
<keyword evidence="4" id="KW-0732">Signal</keyword>
<keyword evidence="7" id="KW-0645">Protease</keyword>
<evidence type="ECO:0000256" key="3">
    <source>
        <dbReference type="ARBA" id="ARBA00023237"/>
    </source>
</evidence>
<keyword evidence="9" id="KW-1185">Reference proteome</keyword>
<keyword evidence="2" id="KW-0472">Membrane</keyword>
<dbReference type="SUPFAM" id="SSF56935">
    <property type="entry name" value="Porins"/>
    <property type="match status" value="1"/>
</dbReference>
<evidence type="ECO:0000313" key="7">
    <source>
        <dbReference type="EMBL" id="PWK22742.1"/>
    </source>
</evidence>
<dbReference type="Proteomes" id="UP000651837">
    <property type="component" value="Unassembled WGS sequence"/>
</dbReference>
<dbReference type="Proteomes" id="UP000245667">
    <property type="component" value="Unassembled WGS sequence"/>
</dbReference>
<dbReference type="GO" id="GO:0030246">
    <property type="term" value="F:carbohydrate binding"/>
    <property type="evidence" value="ECO:0007669"/>
    <property type="project" value="InterPro"/>
</dbReference>
<comment type="caution">
    <text evidence="7">The sequence shown here is derived from an EMBL/GenBank/DDBJ whole genome shotgun (WGS) entry which is preliminary data.</text>
</comment>
<evidence type="ECO:0000256" key="4">
    <source>
        <dbReference type="SAM" id="SignalP"/>
    </source>
</evidence>
<dbReference type="InterPro" id="IPR041700">
    <property type="entry name" value="OMP_b-brl_3"/>
</dbReference>
<reference evidence="7 8" key="1">
    <citation type="submission" date="2018-05" db="EMBL/GenBank/DDBJ databases">
        <title>Genomic Encyclopedia of Archaeal and Bacterial Type Strains, Phase II (KMG-II): from individual species to whole genera.</title>
        <authorList>
            <person name="Goeker M."/>
        </authorList>
    </citation>
    <scope>NUCLEOTIDE SEQUENCE [LARGE SCALE GENOMIC DNA]</scope>
    <source>
        <strain evidence="7 8">DSM 23514</strain>
    </source>
</reference>
<evidence type="ECO:0000256" key="1">
    <source>
        <dbReference type="ARBA" id="ARBA00004442"/>
    </source>
</evidence>
<dbReference type="Gene3D" id="2.40.170.20">
    <property type="entry name" value="TonB-dependent receptor, beta-barrel domain"/>
    <property type="match status" value="1"/>
</dbReference>
<dbReference type="InterPro" id="IPR013784">
    <property type="entry name" value="Carb-bd-like_fold"/>
</dbReference>
<dbReference type="GO" id="GO:0004180">
    <property type="term" value="F:carboxypeptidase activity"/>
    <property type="evidence" value="ECO:0007669"/>
    <property type="project" value="UniProtKB-KW"/>
</dbReference>
<dbReference type="RefSeq" id="WP_109651419.1">
    <property type="nucleotide sequence ID" value="NZ_JACWLN010000005.1"/>
</dbReference>
<gene>
    <name evidence="6" type="ORF">HZY62_12460</name>
    <name evidence="7" type="ORF">LX92_02679</name>
</gene>
<keyword evidence="6" id="KW-0675">Receptor</keyword>
<accession>A0A316DZK4</accession>
<dbReference type="InterPro" id="IPR036942">
    <property type="entry name" value="Beta-barrel_TonB_sf"/>
</dbReference>
<evidence type="ECO:0000256" key="2">
    <source>
        <dbReference type="ARBA" id="ARBA00023136"/>
    </source>
</evidence>
<feature type="signal peptide" evidence="4">
    <location>
        <begin position="1"/>
        <end position="20"/>
    </location>
</feature>
<proteinExistence type="predicted"/>
<dbReference type="Pfam" id="PF13715">
    <property type="entry name" value="CarbopepD_reg_2"/>
    <property type="match status" value="1"/>
</dbReference>